<dbReference type="EMBL" id="BAABHJ010000023">
    <property type="protein sequence ID" value="GAA4614178.1"/>
    <property type="molecule type" value="Genomic_DNA"/>
</dbReference>
<dbReference type="PRINTS" id="PR00368">
    <property type="entry name" value="FADPNR"/>
</dbReference>
<dbReference type="Pfam" id="PF07992">
    <property type="entry name" value="Pyr_redox_2"/>
    <property type="match status" value="1"/>
</dbReference>
<evidence type="ECO:0000259" key="6">
    <source>
        <dbReference type="Pfam" id="PF14759"/>
    </source>
</evidence>
<dbReference type="Gene3D" id="3.30.390.30">
    <property type="match status" value="1"/>
</dbReference>
<dbReference type="SUPFAM" id="SSF51905">
    <property type="entry name" value="FAD/NAD(P)-binding domain"/>
    <property type="match status" value="2"/>
</dbReference>
<dbReference type="SUPFAM" id="SSF55424">
    <property type="entry name" value="FAD/NAD-linked reductases, dimerisation (C-terminal) domain"/>
    <property type="match status" value="1"/>
</dbReference>
<keyword evidence="3" id="KW-0274">FAD</keyword>
<dbReference type="InterPro" id="IPR050446">
    <property type="entry name" value="FAD-oxidoreductase/Apoptosis"/>
</dbReference>
<reference evidence="8" key="1">
    <citation type="journal article" date="2019" name="Int. J. Syst. Evol. Microbiol.">
        <title>The Global Catalogue of Microorganisms (GCM) 10K type strain sequencing project: providing services to taxonomists for standard genome sequencing and annotation.</title>
        <authorList>
            <consortium name="The Broad Institute Genomics Platform"/>
            <consortium name="The Broad Institute Genome Sequencing Center for Infectious Disease"/>
            <person name="Wu L."/>
            <person name="Ma J."/>
        </authorList>
    </citation>
    <scope>NUCLEOTIDE SEQUENCE [LARGE SCALE GENOMIC DNA]</scope>
    <source>
        <strain evidence="8">JCM 17938</strain>
    </source>
</reference>
<feature type="domain" description="Reductase C-terminal" evidence="6">
    <location>
        <begin position="321"/>
        <end position="414"/>
    </location>
</feature>
<comment type="cofactor">
    <cofactor evidence="1">
        <name>FAD</name>
        <dbReference type="ChEBI" id="CHEBI:57692"/>
    </cofactor>
</comment>
<dbReference type="PANTHER" id="PTHR43557:SF2">
    <property type="entry name" value="RIESKE DOMAIN-CONTAINING PROTEIN-RELATED"/>
    <property type="match status" value="1"/>
</dbReference>
<proteinExistence type="predicted"/>
<dbReference type="PANTHER" id="PTHR43557">
    <property type="entry name" value="APOPTOSIS-INDUCING FACTOR 1"/>
    <property type="match status" value="1"/>
</dbReference>
<feature type="domain" description="FAD/NAD(P)-binding" evidence="5">
    <location>
        <begin position="11"/>
        <end position="301"/>
    </location>
</feature>
<dbReference type="Pfam" id="PF14759">
    <property type="entry name" value="Reductase_C"/>
    <property type="match status" value="1"/>
</dbReference>
<gene>
    <name evidence="7" type="ORF">GCM10023195_61810</name>
</gene>
<evidence type="ECO:0000313" key="8">
    <source>
        <dbReference type="Proteomes" id="UP001500212"/>
    </source>
</evidence>
<keyword evidence="2" id="KW-0285">Flavoprotein</keyword>
<organism evidence="7 8">
    <name type="scientific">Actinoallomurus liliacearum</name>
    <dbReference type="NCBI Taxonomy" id="1080073"/>
    <lineage>
        <taxon>Bacteria</taxon>
        <taxon>Bacillati</taxon>
        <taxon>Actinomycetota</taxon>
        <taxon>Actinomycetes</taxon>
        <taxon>Streptosporangiales</taxon>
        <taxon>Thermomonosporaceae</taxon>
        <taxon>Actinoallomurus</taxon>
    </lineage>
</organism>
<dbReference type="InterPro" id="IPR036188">
    <property type="entry name" value="FAD/NAD-bd_sf"/>
</dbReference>
<keyword evidence="8" id="KW-1185">Reference proteome</keyword>
<evidence type="ECO:0000259" key="5">
    <source>
        <dbReference type="Pfam" id="PF07992"/>
    </source>
</evidence>
<dbReference type="InterPro" id="IPR023753">
    <property type="entry name" value="FAD/NAD-binding_dom"/>
</dbReference>
<dbReference type="Proteomes" id="UP001500212">
    <property type="component" value="Unassembled WGS sequence"/>
</dbReference>
<protein>
    <submittedName>
        <fullName evidence="7">FAD-dependent oxidoreductase</fullName>
    </submittedName>
</protein>
<evidence type="ECO:0000256" key="2">
    <source>
        <dbReference type="ARBA" id="ARBA00022630"/>
    </source>
</evidence>
<dbReference type="InterPro" id="IPR028202">
    <property type="entry name" value="Reductase_C"/>
</dbReference>
<dbReference type="InterPro" id="IPR016156">
    <property type="entry name" value="FAD/NAD-linked_Rdtase_dimer_sf"/>
</dbReference>
<dbReference type="Gene3D" id="3.50.50.60">
    <property type="entry name" value="FAD/NAD(P)-binding domain"/>
    <property type="match status" value="2"/>
</dbReference>
<evidence type="ECO:0000256" key="1">
    <source>
        <dbReference type="ARBA" id="ARBA00001974"/>
    </source>
</evidence>
<comment type="caution">
    <text evidence="7">The sequence shown here is derived from an EMBL/GenBank/DDBJ whole genome shotgun (WGS) entry which is preliminary data.</text>
</comment>
<sequence>MEEPMPVPETYVVVGASLAGAKAAQTLREEGFTGRVVLIGEETRRPYERPPLTKGFLAGKDPFDKAYVHEESWYADNDVELRLGVRVSGLDRAAHEVRLADGERVGYTKLLLTTGASARRPAVPGADLEHVHYVRDAPDSERLRAALEPGDRRVAVVGAGWIGLEAAAAARAYGNEVRVIAPSTPLRRSLGTELGEVFAALHRRHGVEFVTGDVAKITESSVLTTGGAETPADVVIVGVGAVPNSALAEEAGLEVDDGIVVDASLRTSDPDVYAAGDVAKADHPLLGRRIRVEHWANALNGGPAAARAMLGRPVVYDRVPYFYTDQYELGMEASGAWVGGYDQVVYRGTDPAAYVSGDTDELEFIAFWLSGGRVVGGMNVNVWDVAGDIQALIRSGRPVDAARLADPGVPLADLV</sequence>
<keyword evidence="4" id="KW-0560">Oxidoreductase</keyword>
<evidence type="ECO:0000313" key="7">
    <source>
        <dbReference type="EMBL" id="GAA4614178.1"/>
    </source>
</evidence>
<dbReference type="PRINTS" id="PR00411">
    <property type="entry name" value="PNDRDTASEI"/>
</dbReference>
<evidence type="ECO:0000256" key="4">
    <source>
        <dbReference type="ARBA" id="ARBA00023002"/>
    </source>
</evidence>
<name>A0ABP8TU43_9ACTN</name>
<evidence type="ECO:0000256" key="3">
    <source>
        <dbReference type="ARBA" id="ARBA00022827"/>
    </source>
</evidence>
<accession>A0ABP8TU43</accession>